<dbReference type="EMBL" id="BRXR01000001">
    <property type="protein sequence ID" value="GLC32494.1"/>
    <property type="molecule type" value="Genomic_DNA"/>
</dbReference>
<gene>
    <name evidence="5" type="ORF">bsdE14_39040</name>
</gene>
<dbReference type="PANTHER" id="PTHR42756:SF1">
    <property type="entry name" value="TRANSCRIPTIONAL REPRESSOR OF EMRAB OPERON"/>
    <property type="match status" value="1"/>
</dbReference>
<keyword evidence="3" id="KW-0804">Transcription</keyword>
<dbReference type="InterPro" id="IPR000835">
    <property type="entry name" value="HTH_MarR-typ"/>
</dbReference>
<evidence type="ECO:0000256" key="3">
    <source>
        <dbReference type="ARBA" id="ARBA00023163"/>
    </source>
</evidence>
<dbReference type="InterPro" id="IPR036388">
    <property type="entry name" value="WH-like_DNA-bd_sf"/>
</dbReference>
<accession>A0ABQ5NBC6</accession>
<name>A0ABQ5NBC6_9CLOT</name>
<sequence>MKHKCIIGKINQISTYSNKFIAKRLKEEGLPILQNHIPLFYILPEDGSALLFNEVANIWGISKSSLSDIINKYESQLLIKKCMCSEDKRSVYISLTPEAFYIKQRLESIEAEFLDILLYGFDKAQRKIFDDNIDKAIKNVEKML</sequence>
<feature type="domain" description="HTH marR-type" evidence="4">
    <location>
        <begin position="23"/>
        <end position="126"/>
    </location>
</feature>
<dbReference type="PANTHER" id="PTHR42756">
    <property type="entry name" value="TRANSCRIPTIONAL REGULATOR, MARR"/>
    <property type="match status" value="1"/>
</dbReference>
<keyword evidence="6" id="KW-1185">Reference proteome</keyword>
<dbReference type="Proteomes" id="UP001208567">
    <property type="component" value="Unassembled WGS sequence"/>
</dbReference>
<dbReference type="SUPFAM" id="SSF46785">
    <property type="entry name" value="Winged helix' DNA-binding domain"/>
    <property type="match status" value="1"/>
</dbReference>
<dbReference type="RefSeq" id="WP_264851802.1">
    <property type="nucleotide sequence ID" value="NZ_BRXR01000001.1"/>
</dbReference>
<keyword evidence="1" id="KW-0805">Transcription regulation</keyword>
<proteinExistence type="predicted"/>
<evidence type="ECO:0000313" key="6">
    <source>
        <dbReference type="Proteomes" id="UP001208567"/>
    </source>
</evidence>
<organism evidence="5 6">
    <name type="scientific">Clostridium omnivorum</name>
    <dbReference type="NCBI Taxonomy" id="1604902"/>
    <lineage>
        <taxon>Bacteria</taxon>
        <taxon>Bacillati</taxon>
        <taxon>Bacillota</taxon>
        <taxon>Clostridia</taxon>
        <taxon>Eubacteriales</taxon>
        <taxon>Clostridiaceae</taxon>
        <taxon>Clostridium</taxon>
    </lineage>
</organism>
<evidence type="ECO:0000259" key="4">
    <source>
        <dbReference type="SMART" id="SM00347"/>
    </source>
</evidence>
<protein>
    <recommendedName>
        <fullName evidence="4">HTH marR-type domain-containing protein</fullName>
    </recommendedName>
</protein>
<evidence type="ECO:0000313" key="5">
    <source>
        <dbReference type="EMBL" id="GLC32494.1"/>
    </source>
</evidence>
<comment type="caution">
    <text evidence="5">The sequence shown here is derived from an EMBL/GenBank/DDBJ whole genome shotgun (WGS) entry which is preliminary data.</text>
</comment>
<reference evidence="5 6" key="1">
    <citation type="journal article" date="2024" name="Int. J. Syst. Evol. Microbiol.">
        <title>Clostridium omnivorum sp. nov., isolated from anoxic soil under the treatment of reductive soil disinfestation.</title>
        <authorList>
            <person name="Ueki A."/>
            <person name="Tonouchi A."/>
            <person name="Kaku N."/>
            <person name="Honma S."/>
            <person name="Ueki K."/>
        </authorList>
    </citation>
    <scope>NUCLEOTIDE SEQUENCE [LARGE SCALE GENOMIC DNA]</scope>
    <source>
        <strain evidence="5 6">E14</strain>
    </source>
</reference>
<dbReference type="SMART" id="SM00347">
    <property type="entry name" value="HTH_MARR"/>
    <property type="match status" value="1"/>
</dbReference>
<evidence type="ECO:0000256" key="1">
    <source>
        <dbReference type="ARBA" id="ARBA00023015"/>
    </source>
</evidence>
<evidence type="ECO:0000256" key="2">
    <source>
        <dbReference type="ARBA" id="ARBA00023125"/>
    </source>
</evidence>
<dbReference type="Gene3D" id="1.10.10.10">
    <property type="entry name" value="Winged helix-like DNA-binding domain superfamily/Winged helix DNA-binding domain"/>
    <property type="match status" value="1"/>
</dbReference>
<dbReference type="InterPro" id="IPR036390">
    <property type="entry name" value="WH_DNA-bd_sf"/>
</dbReference>
<keyword evidence="2" id="KW-0238">DNA-binding</keyword>